<gene>
    <name evidence="2" type="ORF">I6G47_27675</name>
</gene>
<dbReference type="PROSITE" id="PS51186">
    <property type="entry name" value="GNAT"/>
    <property type="match status" value="1"/>
</dbReference>
<evidence type="ECO:0000259" key="1">
    <source>
        <dbReference type="PROSITE" id="PS51186"/>
    </source>
</evidence>
<dbReference type="EMBL" id="CP065748">
    <property type="protein sequence ID" value="QPS80718.1"/>
    <property type="molecule type" value="Genomic_DNA"/>
</dbReference>
<dbReference type="AlphaFoldDB" id="A0A7T2YSV1"/>
<evidence type="ECO:0000313" key="3">
    <source>
        <dbReference type="Proteomes" id="UP000595064"/>
    </source>
</evidence>
<sequence>MNHMLVYFRNLSLDAICRQMDELISISEDVSPWGRAEFLQDLPEKWFLSFTAHMDGMVGYCILSHKFPGRCHIHQFMVRPDMRGMNVGRDMLLEAVRRTMYGRLLSLKVHRENIGAQRFYIKNGFQVEKDDGDYHWMYHRSE</sequence>
<reference evidence="2 3" key="1">
    <citation type="submission" date="2020-12" db="EMBL/GenBank/DDBJ databases">
        <title>FDA dAtabase for Regulatory Grade micrObial Sequences (FDA-ARGOS): Supporting development and validation of Infectious Disease Dx tests.</title>
        <authorList>
            <person name="Sproer C."/>
            <person name="Gronow S."/>
            <person name="Severitt S."/>
            <person name="Schroder I."/>
            <person name="Tallon L."/>
            <person name="Sadzewicz L."/>
            <person name="Zhao X."/>
            <person name="Boylan J."/>
            <person name="Ott S."/>
            <person name="Bowen H."/>
            <person name="Vavikolanu K."/>
            <person name="Mehta A."/>
            <person name="Aluvathingal J."/>
            <person name="Nadendla S."/>
            <person name="Lowell S."/>
            <person name="Myers T."/>
            <person name="Yan Y."/>
            <person name="Sichtig H."/>
        </authorList>
    </citation>
    <scope>NUCLEOTIDE SEQUENCE [LARGE SCALE GENOMIC DNA]</scope>
    <source>
        <strain evidence="2 3">FDAARGOS_890</strain>
    </source>
</reference>
<feature type="domain" description="N-acetyltransferase" evidence="1">
    <location>
        <begin position="6"/>
        <end position="142"/>
    </location>
</feature>
<accession>A0A7T2YSV1</accession>
<dbReference type="InterPro" id="IPR000182">
    <property type="entry name" value="GNAT_dom"/>
</dbReference>
<proteinExistence type="predicted"/>
<dbReference type="CDD" id="cd04301">
    <property type="entry name" value="NAT_SF"/>
    <property type="match status" value="1"/>
</dbReference>
<dbReference type="InterPro" id="IPR016181">
    <property type="entry name" value="Acyl_CoA_acyltransferase"/>
</dbReference>
<dbReference type="SUPFAM" id="SSF55729">
    <property type="entry name" value="Acyl-CoA N-acyltransferases (Nat)"/>
    <property type="match status" value="1"/>
</dbReference>
<name>A0A7T2YSV1_9BURK</name>
<keyword evidence="3" id="KW-1185">Reference proteome</keyword>
<dbReference type="KEGG" id="dla:I6G47_27675"/>
<dbReference type="GO" id="GO:0016747">
    <property type="term" value="F:acyltransferase activity, transferring groups other than amino-acyl groups"/>
    <property type="evidence" value="ECO:0007669"/>
    <property type="project" value="InterPro"/>
</dbReference>
<evidence type="ECO:0000313" key="2">
    <source>
        <dbReference type="EMBL" id="QPS80718.1"/>
    </source>
</evidence>
<dbReference type="Pfam" id="PF00583">
    <property type="entry name" value="Acetyltransf_1"/>
    <property type="match status" value="1"/>
</dbReference>
<protein>
    <submittedName>
        <fullName evidence="2">GNAT family N-acetyltransferase</fullName>
    </submittedName>
</protein>
<dbReference type="Proteomes" id="UP000595064">
    <property type="component" value="Chromosome"/>
</dbReference>
<keyword evidence="2" id="KW-0808">Transferase</keyword>
<dbReference type="Gene3D" id="3.40.630.30">
    <property type="match status" value="1"/>
</dbReference>
<organism evidence="2 3">
    <name type="scientific">Delftia lacustris</name>
    <dbReference type="NCBI Taxonomy" id="558537"/>
    <lineage>
        <taxon>Bacteria</taxon>
        <taxon>Pseudomonadati</taxon>
        <taxon>Pseudomonadota</taxon>
        <taxon>Betaproteobacteria</taxon>
        <taxon>Burkholderiales</taxon>
        <taxon>Comamonadaceae</taxon>
        <taxon>Delftia</taxon>
    </lineage>
</organism>